<dbReference type="Proteomes" id="UP001164390">
    <property type="component" value="Chromosome"/>
</dbReference>
<dbReference type="EMBL" id="CP094970">
    <property type="protein sequence ID" value="UYM06237.1"/>
    <property type="molecule type" value="Genomic_DNA"/>
</dbReference>
<protein>
    <submittedName>
        <fullName evidence="2">VOC family protein</fullName>
    </submittedName>
</protein>
<dbReference type="InterPro" id="IPR029068">
    <property type="entry name" value="Glyas_Bleomycin-R_OHBP_Dase"/>
</dbReference>
<reference evidence="2" key="1">
    <citation type="submission" date="2022-01" db="EMBL/GenBank/DDBJ databases">
        <title>Nocardioidaceae gen. sp. A5X3R13.</title>
        <authorList>
            <person name="Lopez Marin M.A."/>
            <person name="Uhlik O."/>
        </authorList>
    </citation>
    <scope>NUCLEOTIDE SEQUENCE</scope>
    <source>
        <strain evidence="2">A5X3R13</strain>
    </source>
</reference>
<dbReference type="PANTHER" id="PTHR33993:SF14">
    <property type="entry name" value="GB|AAF24581.1"/>
    <property type="match status" value="1"/>
</dbReference>
<evidence type="ECO:0000259" key="1">
    <source>
        <dbReference type="PROSITE" id="PS51819"/>
    </source>
</evidence>
<keyword evidence="3" id="KW-1185">Reference proteome</keyword>
<dbReference type="KEGG" id="sgrg:L0C25_03930"/>
<feature type="domain" description="VOC" evidence="1">
    <location>
        <begin position="10"/>
        <end position="130"/>
    </location>
</feature>
<dbReference type="Pfam" id="PF18029">
    <property type="entry name" value="Glyoxalase_6"/>
    <property type="match status" value="1"/>
</dbReference>
<dbReference type="SUPFAM" id="SSF54593">
    <property type="entry name" value="Glyoxalase/Bleomycin resistance protein/Dihydroxybiphenyl dioxygenase"/>
    <property type="match status" value="1"/>
</dbReference>
<gene>
    <name evidence="2" type="ORF">L0C25_03930</name>
</gene>
<dbReference type="PANTHER" id="PTHR33993">
    <property type="entry name" value="GLYOXALASE-RELATED"/>
    <property type="match status" value="1"/>
</dbReference>
<feature type="domain" description="VOC" evidence="1">
    <location>
        <begin position="144"/>
        <end position="277"/>
    </location>
</feature>
<proteinExistence type="predicted"/>
<dbReference type="Pfam" id="PF00903">
    <property type="entry name" value="Glyoxalase"/>
    <property type="match status" value="1"/>
</dbReference>
<dbReference type="AlphaFoldDB" id="A0AA46YL61"/>
<dbReference type="InterPro" id="IPR037523">
    <property type="entry name" value="VOC_core"/>
</dbReference>
<dbReference type="PROSITE" id="PS51819">
    <property type="entry name" value="VOC"/>
    <property type="match status" value="2"/>
</dbReference>
<evidence type="ECO:0000313" key="2">
    <source>
        <dbReference type="EMBL" id="UYM06237.1"/>
    </source>
</evidence>
<accession>A0AA46YL61</accession>
<dbReference type="Gene3D" id="3.10.180.10">
    <property type="entry name" value="2,3-Dihydroxybiphenyl 1,2-Dioxygenase, domain 1"/>
    <property type="match status" value="2"/>
</dbReference>
<name>A0AA46YL61_9ACTN</name>
<dbReference type="InterPro" id="IPR004360">
    <property type="entry name" value="Glyas_Fos-R_dOase_dom"/>
</dbReference>
<sequence length="284" mass="29531">MTEARTYPAGVTSWTDVEVSDVEAAKEFYGGLFGWTFADATPPGAPSRYVIARLDGEDAAGIAGPTEPGSGRTSDASWNTYVATDDARATVGRVEAAGGRVLSPPTAAGEGGIAAVCTDVAGVEFRVWQARRRLGAQITNAPGAWNFSDLHAADPAASRAFYADVFGWEFTDLGLATMIGRPGYGDHLASTIDPGIHDRQAAVDAPPGFADAIAWLAAAEAGEAPHWHVTFTVVDRDQAVAAAERLGGTVLTTSDTEWTKAATIRDPQGAAFTASQFTPPGTDS</sequence>
<dbReference type="CDD" id="cd07247">
    <property type="entry name" value="SgaA_N_like"/>
    <property type="match status" value="1"/>
</dbReference>
<evidence type="ECO:0000313" key="3">
    <source>
        <dbReference type="Proteomes" id="UP001164390"/>
    </source>
</evidence>
<dbReference type="InterPro" id="IPR041581">
    <property type="entry name" value="Glyoxalase_6"/>
</dbReference>
<dbReference type="InterPro" id="IPR052164">
    <property type="entry name" value="Anthracycline_SecMetBiosynth"/>
</dbReference>
<dbReference type="RefSeq" id="WP_271635108.1">
    <property type="nucleotide sequence ID" value="NZ_CP094970.1"/>
</dbReference>
<organism evidence="2 3">
    <name type="scientific">Solicola gregarius</name>
    <dbReference type="NCBI Taxonomy" id="2908642"/>
    <lineage>
        <taxon>Bacteria</taxon>
        <taxon>Bacillati</taxon>
        <taxon>Actinomycetota</taxon>
        <taxon>Actinomycetes</taxon>
        <taxon>Propionibacteriales</taxon>
        <taxon>Nocardioidaceae</taxon>
        <taxon>Solicola</taxon>
    </lineage>
</organism>